<feature type="transmembrane region" description="Helical" evidence="8">
    <location>
        <begin position="277"/>
        <end position="301"/>
    </location>
</feature>
<keyword evidence="5 8" id="KW-0812">Transmembrane</keyword>
<evidence type="ECO:0000256" key="8">
    <source>
        <dbReference type="SAM" id="Phobius"/>
    </source>
</evidence>
<evidence type="ECO:0000256" key="5">
    <source>
        <dbReference type="ARBA" id="ARBA00022692"/>
    </source>
</evidence>
<evidence type="ECO:0000256" key="1">
    <source>
        <dbReference type="ARBA" id="ARBA00004141"/>
    </source>
</evidence>
<feature type="transmembrane region" description="Helical" evidence="8">
    <location>
        <begin position="244"/>
        <end position="265"/>
    </location>
</feature>
<keyword evidence="6 8" id="KW-1133">Transmembrane helix</keyword>
<organism evidence="10">
    <name type="scientific">Streptomyces sp. Y1</name>
    <dbReference type="NCBI Taxonomy" id="3238634"/>
    <lineage>
        <taxon>Bacteria</taxon>
        <taxon>Bacillati</taxon>
        <taxon>Actinomycetota</taxon>
        <taxon>Actinomycetes</taxon>
        <taxon>Kitasatosporales</taxon>
        <taxon>Streptomycetaceae</taxon>
        <taxon>Streptomyces</taxon>
    </lineage>
</organism>
<comment type="similarity">
    <text evidence="2">Belongs to the glycosyltransferase 2 family.</text>
</comment>
<dbReference type="SUPFAM" id="SSF53448">
    <property type="entry name" value="Nucleotide-diphospho-sugar transferases"/>
    <property type="match status" value="1"/>
</dbReference>
<gene>
    <name evidence="10" type="ORF">AB2U05_19410</name>
</gene>
<reference evidence="10" key="1">
    <citation type="submission" date="2024-07" db="EMBL/GenBank/DDBJ databases">
        <authorList>
            <person name="Yu S.T."/>
        </authorList>
    </citation>
    <scope>NUCLEOTIDE SEQUENCE</scope>
    <source>
        <strain evidence="10">Y1</strain>
    </source>
</reference>
<evidence type="ECO:0000313" key="10">
    <source>
        <dbReference type="EMBL" id="XDQ80477.1"/>
    </source>
</evidence>
<accession>A0AB39TMR4</accession>
<protein>
    <submittedName>
        <fullName evidence="10">Glycosyltransferase</fullName>
        <ecNumber evidence="10">2.4.-.-</ecNumber>
    </submittedName>
</protein>
<dbReference type="RefSeq" id="WP_045693056.1">
    <property type="nucleotide sequence ID" value="NZ_CP163445.1"/>
</dbReference>
<evidence type="ECO:0000256" key="6">
    <source>
        <dbReference type="ARBA" id="ARBA00022989"/>
    </source>
</evidence>
<evidence type="ECO:0000256" key="4">
    <source>
        <dbReference type="ARBA" id="ARBA00022679"/>
    </source>
</evidence>
<dbReference type="InterPro" id="IPR050256">
    <property type="entry name" value="Glycosyltransferase_2"/>
</dbReference>
<proteinExistence type="inferred from homology"/>
<comment type="subcellular location">
    <subcellularLocation>
        <location evidence="1">Membrane</location>
        <topology evidence="1">Multi-pass membrane protein</topology>
    </subcellularLocation>
</comment>
<dbReference type="Pfam" id="PF00535">
    <property type="entry name" value="Glycos_transf_2"/>
    <property type="match status" value="1"/>
</dbReference>
<dbReference type="CDD" id="cd04187">
    <property type="entry name" value="DPM1_like_bac"/>
    <property type="match status" value="1"/>
</dbReference>
<dbReference type="EMBL" id="CP163445">
    <property type="protein sequence ID" value="XDQ80477.1"/>
    <property type="molecule type" value="Genomic_DNA"/>
</dbReference>
<keyword evidence="3 10" id="KW-0328">Glycosyltransferase</keyword>
<evidence type="ECO:0000256" key="2">
    <source>
        <dbReference type="ARBA" id="ARBA00006739"/>
    </source>
</evidence>
<sequence length="336" mass="36962">MFNEASGNGPAGGPAPLLSVVMPIYNEQEALPLTVQRLRPILDGLGISYEVVGIDDGSTDATPALMQKIHQDWPEFRIVRFARNSGHQAALTAGIHRAFGDYVVSIDADLQDPPEKIPEMLALAREQNLDIVYGVRGDRGTDTVFKRRTAGAYYWLMRKLVGKKMPNQAGDFRLLSRAAVEALKALPEHQPVYRLLVPWLGFPSGEVVYVREERVAGSTHYPLSKMLRLAVDSITNFSAAPLRLATWLGVLSFVLCFALGIYTTVEYALGKTVPGWSSLFIGMLFLGAVQLICIGLLGEYVGRIYSASQARPAYFVGYDSAEDNDRTTRRTVTYAG</sequence>
<dbReference type="GO" id="GO:0005886">
    <property type="term" value="C:plasma membrane"/>
    <property type="evidence" value="ECO:0007669"/>
    <property type="project" value="TreeGrafter"/>
</dbReference>
<keyword evidence="4 10" id="KW-0808">Transferase</keyword>
<dbReference type="InterPro" id="IPR029044">
    <property type="entry name" value="Nucleotide-diphossugar_trans"/>
</dbReference>
<evidence type="ECO:0000256" key="3">
    <source>
        <dbReference type="ARBA" id="ARBA00022676"/>
    </source>
</evidence>
<dbReference type="PANTHER" id="PTHR48090:SF1">
    <property type="entry name" value="PROPHAGE BACTOPRENOL GLUCOSYL TRANSFERASE HOMOLOG"/>
    <property type="match status" value="1"/>
</dbReference>
<evidence type="ECO:0000259" key="9">
    <source>
        <dbReference type="Pfam" id="PF00535"/>
    </source>
</evidence>
<dbReference type="Gene3D" id="3.90.550.10">
    <property type="entry name" value="Spore Coat Polysaccharide Biosynthesis Protein SpsA, Chain A"/>
    <property type="match status" value="1"/>
</dbReference>
<name>A0AB39TMR4_9ACTN</name>
<evidence type="ECO:0000256" key="7">
    <source>
        <dbReference type="ARBA" id="ARBA00023136"/>
    </source>
</evidence>
<dbReference type="InterPro" id="IPR001173">
    <property type="entry name" value="Glyco_trans_2-like"/>
</dbReference>
<dbReference type="GO" id="GO:0016757">
    <property type="term" value="F:glycosyltransferase activity"/>
    <property type="evidence" value="ECO:0007669"/>
    <property type="project" value="UniProtKB-KW"/>
</dbReference>
<dbReference type="AlphaFoldDB" id="A0AB39TMR4"/>
<feature type="domain" description="Glycosyltransferase 2-like" evidence="9">
    <location>
        <begin position="19"/>
        <end position="182"/>
    </location>
</feature>
<dbReference type="EC" id="2.4.-.-" evidence="10"/>
<dbReference type="PANTHER" id="PTHR48090">
    <property type="entry name" value="UNDECAPRENYL-PHOSPHATE 4-DEOXY-4-FORMAMIDO-L-ARABINOSE TRANSFERASE-RELATED"/>
    <property type="match status" value="1"/>
</dbReference>
<keyword evidence="7 8" id="KW-0472">Membrane</keyword>